<proteinExistence type="inferred from homology"/>
<keyword evidence="2 3" id="KW-0378">Hydrolase</keyword>
<comment type="similarity">
    <text evidence="3">Belongs to the CheD family.</text>
</comment>
<dbReference type="Proteomes" id="UP000254069">
    <property type="component" value="Unassembled WGS sequence"/>
</dbReference>
<dbReference type="InterPro" id="IPR005659">
    <property type="entry name" value="Chemorcpt_Glu_NH3ase_CheD"/>
</dbReference>
<keyword evidence="1 3" id="KW-0145">Chemotaxis</keyword>
<protein>
    <recommendedName>
        <fullName evidence="3">Probable chemoreceptor glutamine deamidase CheD</fullName>
        <ecNumber evidence="3">3.5.1.44</ecNumber>
    </recommendedName>
</protein>
<evidence type="ECO:0000313" key="5">
    <source>
        <dbReference type="Proteomes" id="UP000254069"/>
    </source>
</evidence>
<dbReference type="Pfam" id="PF03975">
    <property type="entry name" value="CheD"/>
    <property type="match status" value="1"/>
</dbReference>
<evidence type="ECO:0000313" key="4">
    <source>
        <dbReference type="EMBL" id="SUI56070.1"/>
    </source>
</evidence>
<sequence>MQGISDAYKGFEGTVRQWDERFGKVVARVDPGDFYITGADEYIFTRLGSCVAACIWDPVLGIGGLNHFLLPERKLHEDWHQLTSYSCRYGNWAMEQLINAILCVGGQRHRLQAKVFGGARMGQSSVLNVGQSNIDFVLRYLELEQIPVQAEDLGGPWPRKVMFHPNSGKVLLKHMAPERLAQLVPEENRYLDQIVDGKDQPSIELFGPDAL</sequence>
<comment type="function">
    <text evidence="3">Probably deamidates glutamine residues to glutamate on methyl-accepting chemotaxis receptors (MCPs), playing an important role in chemotaxis.</text>
</comment>
<dbReference type="CDD" id="cd16352">
    <property type="entry name" value="CheD"/>
    <property type="match status" value="1"/>
</dbReference>
<dbReference type="EMBL" id="UGYO01000001">
    <property type="protein sequence ID" value="SUI56070.1"/>
    <property type="molecule type" value="Genomic_DNA"/>
</dbReference>
<dbReference type="RefSeq" id="WP_115389318.1">
    <property type="nucleotide sequence ID" value="NZ_AP024612.1"/>
</dbReference>
<keyword evidence="4" id="KW-0675">Receptor</keyword>
<dbReference type="GO" id="GO:0050568">
    <property type="term" value="F:protein-glutamine glutaminase activity"/>
    <property type="evidence" value="ECO:0007669"/>
    <property type="project" value="UniProtKB-UniRule"/>
</dbReference>
<organism evidence="4 5">
    <name type="scientific">Shewanella algae</name>
    <dbReference type="NCBI Taxonomy" id="38313"/>
    <lineage>
        <taxon>Bacteria</taxon>
        <taxon>Pseudomonadati</taxon>
        <taxon>Pseudomonadota</taxon>
        <taxon>Gammaproteobacteria</taxon>
        <taxon>Alteromonadales</taxon>
        <taxon>Shewanellaceae</taxon>
        <taxon>Shewanella</taxon>
    </lineage>
</organism>
<evidence type="ECO:0000256" key="3">
    <source>
        <dbReference type="HAMAP-Rule" id="MF_01440"/>
    </source>
</evidence>
<dbReference type="GO" id="GO:0006935">
    <property type="term" value="P:chemotaxis"/>
    <property type="evidence" value="ECO:0007669"/>
    <property type="project" value="UniProtKB-UniRule"/>
</dbReference>
<dbReference type="PANTHER" id="PTHR35147">
    <property type="entry name" value="CHEMORECEPTOR GLUTAMINE DEAMIDASE CHED-RELATED"/>
    <property type="match status" value="1"/>
</dbReference>
<comment type="catalytic activity">
    <reaction evidence="3">
        <text>L-glutaminyl-[protein] + H2O = L-glutamyl-[protein] + NH4(+)</text>
        <dbReference type="Rhea" id="RHEA:16441"/>
        <dbReference type="Rhea" id="RHEA-COMP:10207"/>
        <dbReference type="Rhea" id="RHEA-COMP:10208"/>
        <dbReference type="ChEBI" id="CHEBI:15377"/>
        <dbReference type="ChEBI" id="CHEBI:28938"/>
        <dbReference type="ChEBI" id="CHEBI:29973"/>
        <dbReference type="ChEBI" id="CHEBI:30011"/>
        <dbReference type="EC" id="3.5.1.44"/>
    </reaction>
</comment>
<dbReference type="InterPro" id="IPR011324">
    <property type="entry name" value="Cytotoxic_necrot_fac-like_cat"/>
</dbReference>
<name>A0A379Z630_9GAMM</name>
<dbReference type="HAMAP" id="MF_01440">
    <property type="entry name" value="CheD"/>
    <property type="match status" value="1"/>
</dbReference>
<keyword evidence="5" id="KW-1185">Reference proteome</keyword>
<dbReference type="PANTHER" id="PTHR35147:SF2">
    <property type="entry name" value="CHEMORECEPTOR GLUTAMINE DEAMIDASE CHED-RELATED"/>
    <property type="match status" value="1"/>
</dbReference>
<dbReference type="EC" id="3.5.1.44" evidence="3"/>
<evidence type="ECO:0000256" key="2">
    <source>
        <dbReference type="ARBA" id="ARBA00022801"/>
    </source>
</evidence>
<gene>
    <name evidence="3 4" type="primary">cheD</name>
    <name evidence="4" type="ORF">NCTC10738_01075</name>
</gene>
<dbReference type="AlphaFoldDB" id="A0A379Z630"/>
<dbReference type="InterPro" id="IPR038592">
    <property type="entry name" value="CheD-like_sf"/>
</dbReference>
<evidence type="ECO:0000256" key="1">
    <source>
        <dbReference type="ARBA" id="ARBA00022500"/>
    </source>
</evidence>
<accession>A0A379Z630</accession>
<reference evidence="4 5" key="1">
    <citation type="submission" date="2018-06" db="EMBL/GenBank/DDBJ databases">
        <authorList>
            <consortium name="Pathogen Informatics"/>
            <person name="Doyle S."/>
        </authorList>
    </citation>
    <scope>NUCLEOTIDE SEQUENCE [LARGE SCALE GENOMIC DNA]</scope>
    <source>
        <strain evidence="4 5">NCTC10738</strain>
    </source>
</reference>
<dbReference type="Gene3D" id="3.30.1330.200">
    <property type="match status" value="1"/>
</dbReference>
<dbReference type="SUPFAM" id="SSF64438">
    <property type="entry name" value="CNF1/YfiH-like putative cysteine hydrolases"/>
    <property type="match status" value="1"/>
</dbReference>